<accession>A0A834VUZ3</accession>
<sequence>MSTPGIWLALPYALMEGCPTCSGVNVAPACRCSGSSGLVGAW</sequence>
<proteinExistence type="predicted"/>
<dbReference type="RefSeq" id="XP_065964594.1">
    <property type="nucleotide sequence ID" value="XM_066105967.1"/>
</dbReference>
<dbReference type="Proteomes" id="UP000245464">
    <property type="component" value="Chromosome 2"/>
</dbReference>
<evidence type="ECO:0000313" key="2">
    <source>
        <dbReference type="Proteomes" id="UP000245464"/>
    </source>
</evidence>
<protein>
    <submittedName>
        <fullName evidence="1">Uncharacterized protein</fullName>
    </submittedName>
</protein>
<evidence type="ECO:0000313" key="1">
    <source>
        <dbReference type="EMBL" id="KAF7575574.1"/>
    </source>
</evidence>
<dbReference type="AlphaFoldDB" id="A0A834VUZ3"/>
<organism evidence="1 2">
    <name type="scientific">Pyrenophora tritici-repentis</name>
    <dbReference type="NCBI Taxonomy" id="45151"/>
    <lineage>
        <taxon>Eukaryota</taxon>
        <taxon>Fungi</taxon>
        <taxon>Dikarya</taxon>
        <taxon>Ascomycota</taxon>
        <taxon>Pezizomycotina</taxon>
        <taxon>Dothideomycetes</taxon>
        <taxon>Pleosporomycetidae</taxon>
        <taxon>Pleosporales</taxon>
        <taxon>Pleosporineae</taxon>
        <taxon>Pleosporaceae</taxon>
        <taxon>Pyrenophora</taxon>
    </lineage>
</organism>
<dbReference type="KEGG" id="ptrr:90955667"/>
<dbReference type="EMBL" id="NQIK02000002">
    <property type="protein sequence ID" value="KAF7575574.1"/>
    <property type="molecule type" value="Genomic_DNA"/>
</dbReference>
<comment type="caution">
    <text evidence="1">The sequence shown here is derived from an EMBL/GenBank/DDBJ whole genome shotgun (WGS) entry which is preliminary data.</text>
</comment>
<reference evidence="1 2" key="1">
    <citation type="journal article" date="2018" name="BMC Genomics">
        <title>Comparative genomics of the wheat fungal pathogen Pyrenophora tritici-repentis reveals chromosomal variations and genome plasticity.</title>
        <authorList>
            <person name="Moolhuijzen P."/>
            <person name="See P.T."/>
            <person name="Hane J.K."/>
            <person name="Shi G."/>
            <person name="Liu Z."/>
            <person name="Oliver R.P."/>
            <person name="Moffat C.S."/>
        </authorList>
    </citation>
    <scope>NUCLEOTIDE SEQUENCE [LARGE SCALE GENOMIC DNA]</scope>
    <source>
        <strain evidence="1">M4</strain>
    </source>
</reference>
<dbReference type="GeneID" id="90955667"/>
<gene>
    <name evidence="1" type="ORF">PtrM4_071980</name>
</gene>
<name>A0A834VUZ3_9PLEO</name>